<keyword evidence="19" id="KW-1185">Reference proteome</keyword>
<evidence type="ECO:0000256" key="9">
    <source>
        <dbReference type="ARBA" id="ARBA00023004"/>
    </source>
</evidence>
<evidence type="ECO:0000256" key="3">
    <source>
        <dbReference type="ARBA" id="ARBA00022559"/>
    </source>
</evidence>
<comment type="cofactor">
    <cofactor evidence="13">
        <name>heme b</name>
        <dbReference type="ChEBI" id="CHEBI:60344"/>
    </cofactor>
    <text evidence="13">Binds 1 heme b (iron(II)-protoporphyrin IX) group per subunit.</text>
</comment>
<dbReference type="GO" id="GO:0020037">
    <property type="term" value="F:heme binding"/>
    <property type="evidence" value="ECO:0007669"/>
    <property type="project" value="UniProtKB-UniRule"/>
</dbReference>
<protein>
    <recommendedName>
        <fullName evidence="16">Peroxidase</fullName>
        <ecNumber evidence="16">1.11.1.-</ecNumber>
    </recommendedName>
</protein>
<accession>A0A8K0UR27</accession>
<feature type="disulfide bond" evidence="15">
    <location>
        <begin position="29"/>
        <end position="42"/>
    </location>
</feature>
<evidence type="ECO:0000256" key="2">
    <source>
        <dbReference type="ARBA" id="ARBA00022525"/>
    </source>
</evidence>
<evidence type="ECO:0000256" key="12">
    <source>
        <dbReference type="PIRSR" id="PIRSR601621-1"/>
    </source>
</evidence>
<sequence length="372" mass="39739">MAFTTLLALVAVVGSFQAASAALTRRVACPDGVNTATNAACCSLFAVRDDIQQNFFSGGQCNAEAHEALRLTFHDGIAISNKAGNVGGADGSIMIFADVETAFHANIGLDEVVAIEKPFVDRHNISAADFIQFAGAVAVSNCPGAPRLPFFLGRKTATSPAPDGLVPEPFHSVVQILDRFADAGPVGFEDVEVVWALSAHTIAAANDVDPNLPASPFDSTPTIFDTQFFLETQLRGTDFIGKGTQPGEVFSAVKGVMRLQSDHLLARDTRTNCEWQSFVNNPQKLHDRFIDAWLKISLLGNDQDSMIDCSEVIPVPKTINVQATFPPTLSNKQVEQACADTPFPTLKSAPGPATAVPPVQRNQALRANLKLH</sequence>
<feature type="signal peptide" evidence="16">
    <location>
        <begin position="1"/>
        <end position="21"/>
    </location>
</feature>
<dbReference type="GO" id="GO:0000302">
    <property type="term" value="P:response to reactive oxygen species"/>
    <property type="evidence" value="ECO:0007669"/>
    <property type="project" value="TreeGrafter"/>
</dbReference>
<dbReference type="InterPro" id="IPR044831">
    <property type="entry name" value="Ccp1-like"/>
</dbReference>
<dbReference type="Proteomes" id="UP000813824">
    <property type="component" value="Unassembled WGS sequence"/>
</dbReference>
<feature type="binding site" evidence="13">
    <location>
        <position position="220"/>
    </location>
    <ligand>
        <name>Ca(2+)</name>
        <dbReference type="ChEBI" id="CHEBI:29108"/>
        <label>2</label>
    </ligand>
</feature>
<keyword evidence="15" id="KW-1015">Disulfide bond</keyword>
<keyword evidence="4 13" id="KW-0349">Heme</keyword>
<comment type="caution">
    <text evidence="18">The sequence shown here is derived from an EMBL/GenBank/DDBJ whole genome shotgun (WGS) entry which is preliminary data.</text>
</comment>
<dbReference type="PRINTS" id="PR00458">
    <property type="entry name" value="PEROXIDASE"/>
</dbReference>
<dbReference type="GO" id="GO:0004601">
    <property type="term" value="F:peroxidase activity"/>
    <property type="evidence" value="ECO:0007669"/>
    <property type="project" value="UniProtKB-KW"/>
</dbReference>
<evidence type="ECO:0000256" key="10">
    <source>
        <dbReference type="ARBA" id="ARBA00023180"/>
    </source>
</evidence>
<dbReference type="AlphaFoldDB" id="A0A8K0UR27"/>
<evidence type="ECO:0000313" key="19">
    <source>
        <dbReference type="Proteomes" id="UP000813824"/>
    </source>
</evidence>
<feature type="binding site" evidence="13">
    <location>
        <position position="90"/>
    </location>
    <ligand>
        <name>Ca(2+)</name>
        <dbReference type="ChEBI" id="CHEBI:29108"/>
        <label>1</label>
    </ligand>
</feature>
<dbReference type="EC" id="1.11.1.-" evidence="16"/>
<dbReference type="GO" id="GO:0042744">
    <property type="term" value="P:hydrogen peroxide catabolic process"/>
    <property type="evidence" value="ECO:0007669"/>
    <property type="project" value="UniProtKB-KW"/>
</dbReference>
<gene>
    <name evidence="18" type="ORF">BXZ70DRAFT_55266</name>
</gene>
<evidence type="ECO:0000256" key="11">
    <source>
        <dbReference type="ARBA" id="ARBA00023324"/>
    </source>
</evidence>
<feature type="disulfide bond" evidence="15">
    <location>
        <begin position="273"/>
        <end position="338"/>
    </location>
</feature>
<dbReference type="InterPro" id="IPR001621">
    <property type="entry name" value="Ligninase"/>
</dbReference>
<feature type="binding site" description="axial binding residue" evidence="13">
    <location>
        <position position="200"/>
    </location>
    <ligand>
        <name>heme b</name>
        <dbReference type="ChEBI" id="CHEBI:60344"/>
    </ligand>
    <ligandPart>
        <name>Fe</name>
        <dbReference type="ChEBI" id="CHEBI:18248"/>
    </ligandPart>
</feature>
<keyword evidence="7 13" id="KW-0106">Calcium</keyword>
<evidence type="ECO:0000256" key="5">
    <source>
        <dbReference type="ARBA" id="ARBA00022723"/>
    </source>
</evidence>
<dbReference type="InterPro" id="IPR002016">
    <property type="entry name" value="Haem_peroxidase"/>
</dbReference>
<keyword evidence="10" id="KW-0325">Glycoprotein</keyword>
<keyword evidence="9 13" id="KW-0408">Iron</keyword>
<feature type="disulfide bond" evidence="15">
    <location>
        <begin position="41"/>
        <end position="309"/>
    </location>
</feature>
<evidence type="ECO:0000313" key="18">
    <source>
        <dbReference type="EMBL" id="KAH8102139.1"/>
    </source>
</evidence>
<keyword evidence="3 16" id="KW-0575">Peroxidase</keyword>
<dbReference type="Pfam" id="PF00141">
    <property type="entry name" value="peroxidase"/>
    <property type="match status" value="1"/>
</dbReference>
<comment type="similarity">
    <text evidence="1 16">Belongs to the peroxidase family. Ligninase subfamily.</text>
</comment>
<dbReference type="PANTHER" id="PTHR31356">
    <property type="entry name" value="THYLAKOID LUMENAL 29 KDA PROTEIN, CHLOROPLASTIC-RELATED"/>
    <property type="match status" value="1"/>
</dbReference>
<keyword evidence="5 13" id="KW-0479">Metal-binding</keyword>
<name>A0A8K0UR27_9AGAR</name>
<feature type="binding site" evidence="13">
    <location>
        <position position="92"/>
    </location>
    <ligand>
        <name>Ca(2+)</name>
        <dbReference type="ChEBI" id="CHEBI:29108"/>
        <label>1</label>
    </ligand>
</feature>
<dbReference type="Gene3D" id="1.10.520.10">
    <property type="match status" value="1"/>
</dbReference>
<feature type="binding site" evidence="13">
    <location>
        <position position="225"/>
    </location>
    <ligand>
        <name>Ca(2+)</name>
        <dbReference type="ChEBI" id="CHEBI:29108"/>
        <label>2</label>
    </ligand>
</feature>
<keyword evidence="11" id="KW-0376">Hydrogen peroxide</keyword>
<feature type="active site" description="Proton acceptor" evidence="12">
    <location>
        <position position="74"/>
    </location>
</feature>
<dbReference type="PROSITE" id="PS50873">
    <property type="entry name" value="PEROXIDASE_4"/>
    <property type="match status" value="1"/>
</dbReference>
<feature type="binding site" evidence="13">
    <location>
        <position position="201"/>
    </location>
    <ligand>
        <name>Ca(2+)</name>
        <dbReference type="ChEBI" id="CHEBI:29108"/>
        <label>2</label>
    </ligand>
</feature>
<dbReference type="Gene3D" id="1.10.420.10">
    <property type="entry name" value="Peroxidase, domain 2"/>
    <property type="match status" value="1"/>
</dbReference>
<dbReference type="OrthoDB" id="2113341at2759"/>
<reference evidence="18" key="1">
    <citation type="journal article" date="2021" name="New Phytol.">
        <title>Evolutionary innovations through gain and loss of genes in the ectomycorrhizal Boletales.</title>
        <authorList>
            <person name="Wu G."/>
            <person name="Miyauchi S."/>
            <person name="Morin E."/>
            <person name="Kuo A."/>
            <person name="Drula E."/>
            <person name="Varga T."/>
            <person name="Kohler A."/>
            <person name="Feng B."/>
            <person name="Cao Y."/>
            <person name="Lipzen A."/>
            <person name="Daum C."/>
            <person name="Hundley H."/>
            <person name="Pangilinan J."/>
            <person name="Johnson J."/>
            <person name="Barry K."/>
            <person name="LaButti K."/>
            <person name="Ng V."/>
            <person name="Ahrendt S."/>
            <person name="Min B."/>
            <person name="Choi I.G."/>
            <person name="Park H."/>
            <person name="Plett J.M."/>
            <person name="Magnuson J."/>
            <person name="Spatafora J.W."/>
            <person name="Nagy L.G."/>
            <person name="Henrissat B."/>
            <person name="Grigoriev I.V."/>
            <person name="Yang Z.L."/>
            <person name="Xu J."/>
            <person name="Martin F.M."/>
        </authorList>
    </citation>
    <scope>NUCLEOTIDE SEQUENCE</scope>
    <source>
        <strain evidence="18">KKN 215</strain>
    </source>
</reference>
<evidence type="ECO:0000256" key="6">
    <source>
        <dbReference type="ARBA" id="ARBA00022729"/>
    </source>
</evidence>
<keyword evidence="6 16" id="KW-0732">Signal</keyword>
<feature type="domain" description="Plant heme peroxidase family profile" evidence="17">
    <location>
        <begin position="69"/>
        <end position="313"/>
    </location>
</feature>
<feature type="site" description="Transition state stabilizer" evidence="14">
    <location>
        <position position="70"/>
    </location>
</feature>
<dbReference type="PRINTS" id="PR00462">
    <property type="entry name" value="LIGNINASE"/>
</dbReference>
<organism evidence="18 19">
    <name type="scientific">Cristinia sonorae</name>
    <dbReference type="NCBI Taxonomy" id="1940300"/>
    <lineage>
        <taxon>Eukaryota</taxon>
        <taxon>Fungi</taxon>
        <taxon>Dikarya</taxon>
        <taxon>Basidiomycota</taxon>
        <taxon>Agaricomycotina</taxon>
        <taxon>Agaricomycetes</taxon>
        <taxon>Agaricomycetidae</taxon>
        <taxon>Agaricales</taxon>
        <taxon>Pleurotineae</taxon>
        <taxon>Stephanosporaceae</taxon>
        <taxon>Cristinia</taxon>
    </lineage>
</organism>
<feature type="binding site" evidence="13">
    <location>
        <position position="88"/>
    </location>
    <ligand>
        <name>Ca(2+)</name>
        <dbReference type="ChEBI" id="CHEBI:29108"/>
        <label>1</label>
    </ligand>
</feature>
<dbReference type="CDD" id="cd00692">
    <property type="entry name" value="ligninase"/>
    <property type="match status" value="1"/>
</dbReference>
<dbReference type="Pfam" id="PF11895">
    <property type="entry name" value="Peroxidase_ext"/>
    <property type="match status" value="1"/>
</dbReference>
<dbReference type="SUPFAM" id="SSF48113">
    <property type="entry name" value="Heme-dependent peroxidases"/>
    <property type="match status" value="1"/>
</dbReference>
<evidence type="ECO:0000256" key="15">
    <source>
        <dbReference type="PIRSR" id="PIRSR601621-4"/>
    </source>
</evidence>
<evidence type="ECO:0000256" key="14">
    <source>
        <dbReference type="PIRSR" id="PIRSR601621-3"/>
    </source>
</evidence>
<dbReference type="GO" id="GO:0034599">
    <property type="term" value="P:cellular response to oxidative stress"/>
    <property type="evidence" value="ECO:0007669"/>
    <property type="project" value="InterPro"/>
</dbReference>
<evidence type="ECO:0000256" key="16">
    <source>
        <dbReference type="RuleBase" id="RU363051"/>
    </source>
</evidence>
<proteinExistence type="inferred from homology"/>
<dbReference type="EMBL" id="JAEVFJ010000010">
    <property type="protein sequence ID" value="KAH8102139.1"/>
    <property type="molecule type" value="Genomic_DNA"/>
</dbReference>
<feature type="binding site" evidence="13">
    <location>
        <position position="75"/>
    </location>
    <ligand>
        <name>Ca(2+)</name>
        <dbReference type="ChEBI" id="CHEBI:29108"/>
        <label>1</label>
    </ligand>
</feature>
<comment type="cofactor">
    <cofactor evidence="13 16">
        <name>Ca(2+)</name>
        <dbReference type="ChEBI" id="CHEBI:29108"/>
    </cofactor>
    <text evidence="13 16">Binds 2 calcium ions per subunit.</text>
</comment>
<feature type="chain" id="PRO_5035489976" description="Peroxidase" evidence="16">
    <location>
        <begin position="22"/>
        <end position="372"/>
    </location>
</feature>
<evidence type="ECO:0000259" key="17">
    <source>
        <dbReference type="PROSITE" id="PS50873"/>
    </source>
</evidence>
<dbReference type="GO" id="GO:0046872">
    <property type="term" value="F:metal ion binding"/>
    <property type="evidence" value="ECO:0007669"/>
    <property type="project" value="UniProtKB-UniRule"/>
</dbReference>
<feature type="disulfide bond" evidence="15">
    <location>
        <begin position="61"/>
        <end position="142"/>
    </location>
</feature>
<evidence type="ECO:0000256" key="13">
    <source>
        <dbReference type="PIRSR" id="PIRSR601621-2"/>
    </source>
</evidence>
<evidence type="ECO:0000256" key="8">
    <source>
        <dbReference type="ARBA" id="ARBA00023002"/>
    </source>
</evidence>
<dbReference type="PANTHER" id="PTHR31356:SF66">
    <property type="entry name" value="CATALASE-PEROXIDASE"/>
    <property type="match status" value="1"/>
</dbReference>
<dbReference type="InterPro" id="IPR010255">
    <property type="entry name" value="Haem_peroxidase_sf"/>
</dbReference>
<feature type="binding site" evidence="13">
    <location>
        <position position="218"/>
    </location>
    <ligand>
        <name>Ca(2+)</name>
        <dbReference type="ChEBI" id="CHEBI:29108"/>
        <label>2</label>
    </ligand>
</feature>
<keyword evidence="8 16" id="KW-0560">Oxidoreductase</keyword>
<evidence type="ECO:0000256" key="4">
    <source>
        <dbReference type="ARBA" id="ARBA00022617"/>
    </source>
</evidence>
<dbReference type="InterPro" id="IPR024589">
    <property type="entry name" value="Ligninase_C"/>
</dbReference>
<keyword evidence="2" id="KW-0964">Secreted</keyword>
<evidence type="ECO:0000256" key="1">
    <source>
        <dbReference type="ARBA" id="ARBA00006089"/>
    </source>
</evidence>
<evidence type="ECO:0000256" key="7">
    <source>
        <dbReference type="ARBA" id="ARBA00022837"/>
    </source>
</evidence>